<organism evidence="1 2">
    <name type="scientific">Pistacia atlantica</name>
    <dbReference type="NCBI Taxonomy" id="434234"/>
    <lineage>
        <taxon>Eukaryota</taxon>
        <taxon>Viridiplantae</taxon>
        <taxon>Streptophyta</taxon>
        <taxon>Embryophyta</taxon>
        <taxon>Tracheophyta</taxon>
        <taxon>Spermatophyta</taxon>
        <taxon>Magnoliopsida</taxon>
        <taxon>eudicotyledons</taxon>
        <taxon>Gunneridae</taxon>
        <taxon>Pentapetalae</taxon>
        <taxon>rosids</taxon>
        <taxon>malvids</taxon>
        <taxon>Sapindales</taxon>
        <taxon>Anacardiaceae</taxon>
        <taxon>Pistacia</taxon>
    </lineage>
</organism>
<proteinExistence type="predicted"/>
<dbReference type="Proteomes" id="UP001164250">
    <property type="component" value="Chromosome 6"/>
</dbReference>
<evidence type="ECO:0000313" key="1">
    <source>
        <dbReference type="EMBL" id="KAJ0094622.1"/>
    </source>
</evidence>
<evidence type="ECO:0000313" key="2">
    <source>
        <dbReference type="Proteomes" id="UP001164250"/>
    </source>
</evidence>
<gene>
    <name evidence="1" type="ORF">Patl1_15946</name>
</gene>
<comment type="caution">
    <text evidence="1">The sequence shown here is derived from an EMBL/GenBank/DDBJ whole genome shotgun (WGS) entry which is preliminary data.</text>
</comment>
<accession>A0ACC1B6U2</accession>
<keyword evidence="2" id="KW-1185">Reference proteome</keyword>
<dbReference type="EMBL" id="CM047902">
    <property type="protein sequence ID" value="KAJ0094622.1"/>
    <property type="molecule type" value="Genomic_DNA"/>
</dbReference>
<reference evidence="2" key="1">
    <citation type="journal article" date="2023" name="G3 (Bethesda)">
        <title>Genome assembly and association tests identify interacting loci associated with vigor, precocity, and sex in interspecific pistachio rootstocks.</title>
        <authorList>
            <person name="Palmer W."/>
            <person name="Jacygrad E."/>
            <person name="Sagayaradj S."/>
            <person name="Cavanaugh K."/>
            <person name="Han R."/>
            <person name="Bertier L."/>
            <person name="Beede B."/>
            <person name="Kafkas S."/>
            <person name="Golino D."/>
            <person name="Preece J."/>
            <person name="Michelmore R."/>
        </authorList>
    </citation>
    <scope>NUCLEOTIDE SEQUENCE [LARGE SCALE GENOMIC DNA]</scope>
</reference>
<name>A0ACC1B6U2_9ROSI</name>
<protein>
    <submittedName>
        <fullName evidence="1">Uncharacterized protein</fullName>
    </submittedName>
</protein>
<sequence length="734" mass="83430">MAPSVAAVDSSPPSTSDTTENHLQPVFVLHKAASRKYERRSTGTTKTKRRIDLSPSIPKTLEKADSESTENFDDDHCVNLRMEAFEIVWTKIESTMKDVIRNLDTNVFNEIHHWVLESFNAIKSFGTLTSREATQTFPIMKDVSSKQLFTGLVLTKNVEFVDDLLTFEELGHYLKSQGCHVANLSSVDFTAKSGIGGCLRSFLRQFVMASLDAIDMSIMASWYREQGNYNNPVVVIVNDIERCTGSVLSNFILMLSEWVLKVPVILIMGVGTTLDAPKNILPSNLLQCLSPYKFTLRTPAERMDAVVDAVLVKQCSGFIIGHKVAVFMRNYFVGQDGTLTSFIRALKIACVQHFSMEPLSFILRGFSLEEDGQVLHDGLLSKMILKHAFNLPSYERNKIEDQSVERFATGLSELKRLKNQWGTMVSCLYEVAKGDKMQLLDLLCEAVDPTSYNCRTCNAHSKLEKDMGSSSSNDCWRRQYPILGRGVFICQAVRKVKDLPASQLWKLLKRWEELTMNINEIHEKIRELLSLLKLKNDKSSKQDTVDISKRHASWNQLNIREGLQSGKCKSCYINGVHGLVGTFILSPVLGLFFFLALQYRDYMQPIEFLPFHEIVCFKNVDKLELALMGDPRRRIQVDLLEFYKMLRCSCCSRSGDTLLPSMHDTSIMYILAQEHGDHINLHDWYNSFKSTVLCPINKGKNKSKQSPLLKKRKEINEPNKQSKASIQYPLYLIL</sequence>